<name>A0A1I3DMQ8_9FLAO</name>
<dbReference type="STRING" id="1125876.SAMN05443292_0583"/>
<dbReference type="Proteomes" id="UP000198931">
    <property type="component" value="Unassembled WGS sequence"/>
</dbReference>
<dbReference type="AlphaFoldDB" id="A0A1I3DMQ8"/>
<feature type="signal peptide" evidence="1">
    <location>
        <begin position="1"/>
        <end position="32"/>
    </location>
</feature>
<sequence>MVFGFKTKKVNCIFIIFSPMKFSKLFLLPALAFLLSSCIVSTAAKIVTTTAKIGYSAVKGTVKGVSWAVQKADGKINEDRIDGVWKVVAVYNGSYEQFAQDANPENNYVNECADGLEVIEFKSNREKFRPVHCESAEEELVKYKYDFGKNPLTKNKENYLKYNSSNYISIIDVTSTTMVLEGNLIPKYAFSGGKLYLFEKVK</sequence>
<evidence type="ECO:0000313" key="3">
    <source>
        <dbReference type="Proteomes" id="UP000198931"/>
    </source>
</evidence>
<evidence type="ECO:0000313" key="2">
    <source>
        <dbReference type="EMBL" id="SFH88014.1"/>
    </source>
</evidence>
<proteinExistence type="predicted"/>
<organism evidence="2 3">
    <name type="scientific">Halpernia frigidisoli</name>
    <dbReference type="NCBI Taxonomy" id="1125876"/>
    <lineage>
        <taxon>Bacteria</taxon>
        <taxon>Pseudomonadati</taxon>
        <taxon>Bacteroidota</taxon>
        <taxon>Flavobacteriia</taxon>
        <taxon>Flavobacteriales</taxon>
        <taxon>Weeksellaceae</taxon>
        <taxon>Chryseobacterium group</taxon>
        <taxon>Halpernia</taxon>
    </lineage>
</organism>
<dbReference type="EMBL" id="FOQT01000001">
    <property type="protein sequence ID" value="SFH88014.1"/>
    <property type="molecule type" value="Genomic_DNA"/>
</dbReference>
<evidence type="ECO:0000256" key="1">
    <source>
        <dbReference type="SAM" id="SignalP"/>
    </source>
</evidence>
<gene>
    <name evidence="2" type="ORF">SAMN05443292_0583</name>
</gene>
<accession>A0A1I3DMQ8</accession>
<keyword evidence="1" id="KW-0732">Signal</keyword>
<evidence type="ECO:0008006" key="4">
    <source>
        <dbReference type="Google" id="ProtNLM"/>
    </source>
</evidence>
<protein>
    <recommendedName>
        <fullName evidence="4">Lipoprotein</fullName>
    </recommendedName>
</protein>
<feature type="chain" id="PRO_5011635631" description="Lipoprotein" evidence="1">
    <location>
        <begin position="33"/>
        <end position="202"/>
    </location>
</feature>
<reference evidence="2 3" key="1">
    <citation type="submission" date="2016-10" db="EMBL/GenBank/DDBJ databases">
        <authorList>
            <person name="de Groot N.N."/>
        </authorList>
    </citation>
    <scope>NUCLEOTIDE SEQUENCE [LARGE SCALE GENOMIC DNA]</scope>
    <source>
        <strain evidence="2 3">DSM 26000</strain>
    </source>
</reference>
<keyword evidence="3" id="KW-1185">Reference proteome</keyword>